<keyword evidence="1" id="KW-0862">Zinc</keyword>
<dbReference type="PANTHER" id="PTHR46592:SF6">
    <property type="entry name" value="RING-H2 FINGER PROTEIN ATL67"/>
    <property type="match status" value="1"/>
</dbReference>
<keyword evidence="1" id="KW-0863">Zinc-finger</keyword>
<feature type="non-terminal residue" evidence="4">
    <location>
        <position position="1"/>
    </location>
</feature>
<dbReference type="Pfam" id="PF13639">
    <property type="entry name" value="zf-RING_2"/>
    <property type="match status" value="1"/>
</dbReference>
<gene>
    <name evidence="4" type="ORF">K435DRAFT_643850</name>
</gene>
<accession>A0A4S8MVW0</accession>
<dbReference type="GO" id="GO:0016567">
    <property type="term" value="P:protein ubiquitination"/>
    <property type="evidence" value="ECO:0007669"/>
    <property type="project" value="InterPro"/>
</dbReference>
<dbReference type="Proteomes" id="UP000297245">
    <property type="component" value="Unassembled WGS sequence"/>
</dbReference>
<feature type="compositionally biased region" description="Low complexity" evidence="2">
    <location>
        <begin position="175"/>
        <end position="186"/>
    </location>
</feature>
<dbReference type="GO" id="GO:0008270">
    <property type="term" value="F:zinc ion binding"/>
    <property type="evidence" value="ECO:0007669"/>
    <property type="project" value="UniProtKB-KW"/>
</dbReference>
<dbReference type="SUPFAM" id="SSF57850">
    <property type="entry name" value="RING/U-box"/>
    <property type="match status" value="1"/>
</dbReference>
<protein>
    <recommendedName>
        <fullName evidence="3">RING-type domain-containing protein</fullName>
    </recommendedName>
</protein>
<evidence type="ECO:0000256" key="2">
    <source>
        <dbReference type="SAM" id="MobiDB-lite"/>
    </source>
</evidence>
<evidence type="ECO:0000259" key="3">
    <source>
        <dbReference type="PROSITE" id="PS50089"/>
    </source>
</evidence>
<keyword evidence="1" id="KW-0479">Metal-binding</keyword>
<organism evidence="4 5">
    <name type="scientific">Dendrothele bispora (strain CBS 962.96)</name>
    <dbReference type="NCBI Taxonomy" id="1314807"/>
    <lineage>
        <taxon>Eukaryota</taxon>
        <taxon>Fungi</taxon>
        <taxon>Dikarya</taxon>
        <taxon>Basidiomycota</taxon>
        <taxon>Agaricomycotina</taxon>
        <taxon>Agaricomycetes</taxon>
        <taxon>Agaricomycetidae</taxon>
        <taxon>Agaricales</taxon>
        <taxon>Agaricales incertae sedis</taxon>
        <taxon>Dendrothele</taxon>
    </lineage>
</organism>
<dbReference type="InterPro" id="IPR001841">
    <property type="entry name" value="Znf_RING"/>
</dbReference>
<evidence type="ECO:0000256" key="1">
    <source>
        <dbReference type="PROSITE-ProRule" id="PRU00175"/>
    </source>
</evidence>
<sequence>DEDFDGSYESLTLLTAALGDVKPRGTPDHVIAGLDTAFFKDWVTEDCDKRCPICLDDYKALDPVLKLKECSHWLHKPCLEQWLKGAATCPVCRKSVVNSPSPFSSSSAAASSSSLSNPNSTTAGGGGIPPEAPLRWRFHHLRRVPRRPLDATDTNDSNSAAEAESSRSRTNNDNPSSSLFTSTSPFRVNGLRPNIHNGGDAGNTDRSNRGRRNPGEQVPRTEGSPGRSGNGSGNGNGAGNGSTNNVPSFRNSRPAWGRYMP</sequence>
<dbReference type="AlphaFoldDB" id="A0A4S8MVW0"/>
<evidence type="ECO:0000313" key="4">
    <source>
        <dbReference type="EMBL" id="THV07428.1"/>
    </source>
</evidence>
<name>A0A4S8MVW0_DENBC</name>
<reference evidence="4 5" key="1">
    <citation type="journal article" date="2019" name="Nat. Ecol. Evol.">
        <title>Megaphylogeny resolves global patterns of mushroom evolution.</title>
        <authorList>
            <person name="Varga T."/>
            <person name="Krizsan K."/>
            <person name="Foldi C."/>
            <person name="Dima B."/>
            <person name="Sanchez-Garcia M."/>
            <person name="Sanchez-Ramirez S."/>
            <person name="Szollosi G.J."/>
            <person name="Szarkandi J.G."/>
            <person name="Papp V."/>
            <person name="Albert L."/>
            <person name="Andreopoulos W."/>
            <person name="Angelini C."/>
            <person name="Antonin V."/>
            <person name="Barry K.W."/>
            <person name="Bougher N.L."/>
            <person name="Buchanan P."/>
            <person name="Buyck B."/>
            <person name="Bense V."/>
            <person name="Catcheside P."/>
            <person name="Chovatia M."/>
            <person name="Cooper J."/>
            <person name="Damon W."/>
            <person name="Desjardin D."/>
            <person name="Finy P."/>
            <person name="Geml J."/>
            <person name="Haridas S."/>
            <person name="Hughes K."/>
            <person name="Justo A."/>
            <person name="Karasinski D."/>
            <person name="Kautmanova I."/>
            <person name="Kiss B."/>
            <person name="Kocsube S."/>
            <person name="Kotiranta H."/>
            <person name="LaButti K.M."/>
            <person name="Lechner B.E."/>
            <person name="Liimatainen K."/>
            <person name="Lipzen A."/>
            <person name="Lukacs Z."/>
            <person name="Mihaltcheva S."/>
            <person name="Morgado L.N."/>
            <person name="Niskanen T."/>
            <person name="Noordeloos M.E."/>
            <person name="Ohm R.A."/>
            <person name="Ortiz-Santana B."/>
            <person name="Ovrebo C."/>
            <person name="Racz N."/>
            <person name="Riley R."/>
            <person name="Savchenko A."/>
            <person name="Shiryaev A."/>
            <person name="Soop K."/>
            <person name="Spirin V."/>
            <person name="Szebenyi C."/>
            <person name="Tomsovsky M."/>
            <person name="Tulloss R.E."/>
            <person name="Uehling J."/>
            <person name="Grigoriev I.V."/>
            <person name="Vagvolgyi C."/>
            <person name="Papp T."/>
            <person name="Martin F.M."/>
            <person name="Miettinen O."/>
            <person name="Hibbett D.S."/>
            <person name="Nagy L.G."/>
        </authorList>
    </citation>
    <scope>NUCLEOTIDE SEQUENCE [LARGE SCALE GENOMIC DNA]</scope>
    <source>
        <strain evidence="4 5">CBS 962.96</strain>
    </source>
</reference>
<dbReference type="Gene3D" id="3.30.40.10">
    <property type="entry name" value="Zinc/RING finger domain, C3HC4 (zinc finger)"/>
    <property type="match status" value="1"/>
</dbReference>
<feature type="region of interest" description="Disordered" evidence="2">
    <location>
        <begin position="103"/>
        <end position="261"/>
    </location>
</feature>
<feature type="domain" description="RING-type" evidence="3">
    <location>
        <begin position="51"/>
        <end position="93"/>
    </location>
</feature>
<feature type="compositionally biased region" description="Basic residues" evidence="2">
    <location>
        <begin position="136"/>
        <end position="146"/>
    </location>
</feature>
<dbReference type="OrthoDB" id="8062037at2759"/>
<evidence type="ECO:0000313" key="5">
    <source>
        <dbReference type="Proteomes" id="UP000297245"/>
    </source>
</evidence>
<keyword evidence="5" id="KW-1185">Reference proteome</keyword>
<dbReference type="InterPro" id="IPR044289">
    <property type="entry name" value="ATL67-70"/>
</dbReference>
<dbReference type="PANTHER" id="PTHR46592">
    <property type="entry name" value="RING-H2 FINGER PROTEIN ATL67"/>
    <property type="match status" value="1"/>
</dbReference>
<proteinExistence type="predicted"/>
<dbReference type="EMBL" id="ML179038">
    <property type="protein sequence ID" value="THV07428.1"/>
    <property type="molecule type" value="Genomic_DNA"/>
</dbReference>
<dbReference type="GO" id="GO:0016740">
    <property type="term" value="F:transferase activity"/>
    <property type="evidence" value="ECO:0007669"/>
    <property type="project" value="InterPro"/>
</dbReference>
<feature type="compositionally biased region" description="Low complexity" evidence="2">
    <location>
        <begin position="103"/>
        <end position="120"/>
    </location>
</feature>
<feature type="compositionally biased region" description="Gly residues" evidence="2">
    <location>
        <begin position="226"/>
        <end position="240"/>
    </location>
</feature>
<dbReference type="SMART" id="SM00184">
    <property type="entry name" value="RING"/>
    <property type="match status" value="1"/>
</dbReference>
<dbReference type="PROSITE" id="PS50089">
    <property type="entry name" value="ZF_RING_2"/>
    <property type="match status" value="1"/>
</dbReference>
<dbReference type="InterPro" id="IPR013083">
    <property type="entry name" value="Znf_RING/FYVE/PHD"/>
</dbReference>